<gene>
    <name evidence="1" type="ORF">B8W67_10010</name>
</gene>
<dbReference type="RefSeq" id="WP_085303789.1">
    <property type="nucleotide sequence ID" value="NZ_AP022594.1"/>
</dbReference>
<dbReference type="SUPFAM" id="SSF47413">
    <property type="entry name" value="lambda repressor-like DNA-binding domains"/>
    <property type="match status" value="1"/>
</dbReference>
<evidence type="ECO:0000313" key="2">
    <source>
        <dbReference type="Proteomes" id="UP000193577"/>
    </source>
</evidence>
<dbReference type="Gene3D" id="1.10.260.40">
    <property type="entry name" value="lambda repressor-like DNA-binding domains"/>
    <property type="match status" value="1"/>
</dbReference>
<evidence type="ECO:0000313" key="1">
    <source>
        <dbReference type="EMBL" id="OSC33694.1"/>
    </source>
</evidence>
<dbReference type="Pfam" id="PF01381">
    <property type="entry name" value="HTH_3"/>
    <property type="match status" value="1"/>
</dbReference>
<dbReference type="OrthoDB" id="6401124at2"/>
<keyword evidence="2" id="KW-1185">Reference proteome</keyword>
<protein>
    <submittedName>
        <fullName evidence="1">Uncharacterized protein</fullName>
    </submittedName>
</protein>
<organism evidence="1 2">
    <name type="scientific">Mycolicibacillus koreensis</name>
    <dbReference type="NCBI Taxonomy" id="1069220"/>
    <lineage>
        <taxon>Bacteria</taxon>
        <taxon>Bacillati</taxon>
        <taxon>Actinomycetota</taxon>
        <taxon>Actinomycetes</taxon>
        <taxon>Mycobacteriales</taxon>
        <taxon>Mycobacteriaceae</taxon>
        <taxon>Mycolicibacillus</taxon>
    </lineage>
</organism>
<sequence>MTETEDQQLGAAVRLRREMVGISQQELARRIGMAPVVLGRVELGTRPARATELHAIASALGVSAADLLRVLTPVDPSWVVGRADSLRDMCQSHLHQYIQAFVDSVAAVRKSELGVPMDGDVFLDDADDVRDYLMREPRGRGEKLDEDLVPLVRELLLDLVYRKVPPGEGERG</sequence>
<dbReference type="CDD" id="cd00093">
    <property type="entry name" value="HTH_XRE"/>
    <property type="match status" value="1"/>
</dbReference>
<dbReference type="InterPro" id="IPR001387">
    <property type="entry name" value="Cro/C1-type_HTH"/>
</dbReference>
<proteinExistence type="predicted"/>
<dbReference type="GO" id="GO:0003677">
    <property type="term" value="F:DNA binding"/>
    <property type="evidence" value="ECO:0007669"/>
    <property type="project" value="InterPro"/>
</dbReference>
<dbReference type="InterPro" id="IPR010982">
    <property type="entry name" value="Lambda_DNA-bd_dom_sf"/>
</dbReference>
<dbReference type="PROSITE" id="PS50943">
    <property type="entry name" value="HTH_CROC1"/>
    <property type="match status" value="1"/>
</dbReference>
<accession>A0A7I7SGZ5</accession>
<name>A0A7I7SGZ5_9MYCO</name>
<comment type="caution">
    <text evidence="1">The sequence shown here is derived from an EMBL/GenBank/DDBJ whole genome shotgun (WGS) entry which is preliminary data.</text>
</comment>
<dbReference type="SMART" id="SM00530">
    <property type="entry name" value="HTH_XRE"/>
    <property type="match status" value="1"/>
</dbReference>
<dbReference type="Proteomes" id="UP000193577">
    <property type="component" value="Unassembled WGS sequence"/>
</dbReference>
<reference evidence="1 2" key="1">
    <citation type="submission" date="2017-04" db="EMBL/GenBank/DDBJ databases">
        <title>The new phylogeny of genus Mycobacterium.</title>
        <authorList>
            <person name="Tortoli E."/>
            <person name="Trovato A."/>
            <person name="Cirillo D.M."/>
        </authorList>
    </citation>
    <scope>NUCLEOTIDE SEQUENCE [LARGE SCALE GENOMIC DNA]</scope>
    <source>
        <strain evidence="1 2">KCTC 19819</strain>
    </source>
</reference>
<dbReference type="AlphaFoldDB" id="A0A7I7SGZ5"/>
<dbReference type="EMBL" id="NCXO01000018">
    <property type="protein sequence ID" value="OSC33694.1"/>
    <property type="molecule type" value="Genomic_DNA"/>
</dbReference>